<comment type="similarity">
    <text evidence="1 4">Belongs to the glycosyl hydrolase 1 family.</text>
</comment>
<dbReference type="KEGG" id="saal:L336_0805"/>
<evidence type="ECO:0000313" key="6">
    <source>
        <dbReference type="Proteomes" id="UP000013893"/>
    </source>
</evidence>
<dbReference type="SUPFAM" id="SSF51445">
    <property type="entry name" value="(Trans)glycosidases"/>
    <property type="match status" value="1"/>
</dbReference>
<sequence length="419" mass="48762">MARQQPIRFPADFLWGAVVSAHQTEGGNHNQWSVWELENARSLAAQASYQYGDLEHWHSIERQAKSPDNYVSAKAVDHYHQYQHDFDLVKRLHMNALRFSVEWSRLQPEKDAWNVDEMQHYKEYVAALKQRGLEPIVTLFHITLPVWFVEMGGFEKRRNVRYFVDFAEKVISELGPAIQFVITMHEPDEYVRQSYLIGRWPPQDQSRSRAFRVLNNLALAHNRVAELLHAQSGRYKVSVAKNSAYIYPGDDAWLTVRASAAIQYIHDDYFLQKVMKTCDFIGVNYHGSQRIYGYRVHNDNKEISDLGNDLHPDHLAHALERLSERYKKPILVTESGIADATDRRRKWWLMQSIIAMQQALSSGVELIGYLHGGLLDSFEWDKGFWPRYGLYEVDRKSMKRSARPSAAWLSKVIKSLRGI</sequence>
<keyword evidence="3 5" id="KW-0326">Glycosidase</keyword>
<dbReference type="PRINTS" id="PR00131">
    <property type="entry name" value="GLHYDRLASE1"/>
</dbReference>
<dbReference type="EMBL" id="CP005957">
    <property type="protein sequence ID" value="AGL62507.1"/>
    <property type="molecule type" value="Genomic_DNA"/>
</dbReference>
<dbReference type="GO" id="GO:0005975">
    <property type="term" value="P:carbohydrate metabolic process"/>
    <property type="evidence" value="ECO:0007669"/>
    <property type="project" value="InterPro"/>
</dbReference>
<organism evidence="5 6">
    <name type="scientific">Candidatus Saccharimonas aalborgensis</name>
    <dbReference type="NCBI Taxonomy" id="1332188"/>
    <lineage>
        <taxon>Bacteria</taxon>
        <taxon>Candidatus Saccharimonadota</taxon>
        <taxon>Candidatus Saccharimonadia</taxon>
        <taxon>Candidatus Saccharimonadales</taxon>
        <taxon>Candidatus Saccharimonadaceae</taxon>
        <taxon>Candidatus Saccharimonas</taxon>
    </lineage>
</organism>
<dbReference type="PANTHER" id="PTHR10353">
    <property type="entry name" value="GLYCOSYL HYDROLASE"/>
    <property type="match status" value="1"/>
</dbReference>
<dbReference type="AlphaFoldDB" id="R4PXL6"/>
<evidence type="ECO:0000313" key="5">
    <source>
        <dbReference type="EMBL" id="AGL62507.1"/>
    </source>
</evidence>
<dbReference type="InterPro" id="IPR017853">
    <property type="entry name" value="GH"/>
</dbReference>
<keyword evidence="2 5" id="KW-0378">Hydrolase</keyword>
<dbReference type="Proteomes" id="UP000013893">
    <property type="component" value="Chromosome"/>
</dbReference>
<dbReference type="RefSeq" id="WP_015641957.1">
    <property type="nucleotide sequence ID" value="NC_021219.1"/>
</dbReference>
<dbReference type="GO" id="GO:0008422">
    <property type="term" value="F:beta-glucosidase activity"/>
    <property type="evidence" value="ECO:0007669"/>
    <property type="project" value="UniProtKB-EC"/>
</dbReference>
<dbReference type="OrthoDB" id="2339329at2"/>
<dbReference type="EC" id="3.2.1.21" evidence="5"/>
<dbReference type="Gene3D" id="3.20.20.80">
    <property type="entry name" value="Glycosidases"/>
    <property type="match status" value="1"/>
</dbReference>
<gene>
    <name evidence="5" type="ORF">L336_0805</name>
</gene>
<keyword evidence="6" id="KW-1185">Reference proteome</keyword>
<accession>R4PXL6</accession>
<name>R4PXL6_9BACT</name>
<dbReference type="STRING" id="1332188.L336_0805"/>
<dbReference type="PANTHER" id="PTHR10353:SF209">
    <property type="entry name" value="GALACTOLIPID GALACTOSYLTRANSFERASE SFR2, CHLOROPLASTIC"/>
    <property type="match status" value="1"/>
</dbReference>
<evidence type="ECO:0000256" key="2">
    <source>
        <dbReference type="ARBA" id="ARBA00022801"/>
    </source>
</evidence>
<evidence type="ECO:0000256" key="4">
    <source>
        <dbReference type="RuleBase" id="RU003690"/>
    </source>
</evidence>
<protein>
    <submittedName>
        <fullName evidence="5">Putative beta-glucosidase</fullName>
        <ecNumber evidence="5">3.2.1.21</ecNumber>
    </submittedName>
</protein>
<dbReference type="HOGENOM" id="CLU_001859_1_3_0"/>
<proteinExistence type="inferred from homology"/>
<dbReference type="InterPro" id="IPR001360">
    <property type="entry name" value="Glyco_hydro_1"/>
</dbReference>
<reference evidence="5 6" key="1">
    <citation type="journal article" date="2013" name="Nat. Biotechnol.">
        <title>Genome sequences of rare, uncultured bacteria obtained by differential coverage binning of multiple metagenomes.</title>
        <authorList>
            <person name="Albertsen M."/>
            <person name="Hugenholtz P."/>
            <person name="Skarshewski A."/>
            <person name="Nielsen K.L."/>
            <person name="Tyson G.W."/>
            <person name="Nielsen P.H."/>
        </authorList>
    </citation>
    <scope>NUCLEOTIDE SEQUENCE [LARGE SCALE GENOMIC DNA]</scope>
    <source>
        <strain evidence="5">TM71</strain>
    </source>
</reference>
<evidence type="ECO:0000256" key="1">
    <source>
        <dbReference type="ARBA" id="ARBA00010838"/>
    </source>
</evidence>
<dbReference type="Pfam" id="PF00232">
    <property type="entry name" value="Glyco_hydro_1"/>
    <property type="match status" value="2"/>
</dbReference>
<evidence type="ECO:0000256" key="3">
    <source>
        <dbReference type="ARBA" id="ARBA00023295"/>
    </source>
</evidence>